<keyword evidence="6" id="KW-1133">Transmembrane helix</keyword>
<dbReference type="SUPFAM" id="SSF48452">
    <property type="entry name" value="TPR-like"/>
    <property type="match status" value="1"/>
</dbReference>
<keyword evidence="6" id="KW-0472">Membrane</keyword>
<feature type="domain" description="Histidine kinase" evidence="7">
    <location>
        <begin position="475"/>
        <end position="686"/>
    </location>
</feature>
<evidence type="ECO:0000256" key="3">
    <source>
        <dbReference type="ARBA" id="ARBA00022553"/>
    </source>
</evidence>
<dbReference type="PANTHER" id="PTHR43047">
    <property type="entry name" value="TWO-COMPONENT HISTIDINE PROTEIN KINASE"/>
    <property type="match status" value="1"/>
</dbReference>
<organism evidence="8 9">
    <name type="scientific">Schleiferia thermophila</name>
    <dbReference type="NCBI Taxonomy" id="884107"/>
    <lineage>
        <taxon>Bacteria</taxon>
        <taxon>Pseudomonadati</taxon>
        <taxon>Bacteroidota</taxon>
        <taxon>Flavobacteriia</taxon>
        <taxon>Flavobacteriales</taxon>
        <taxon>Schleiferiaceae</taxon>
        <taxon>Schleiferia</taxon>
    </lineage>
</organism>
<comment type="catalytic activity">
    <reaction evidence="1">
        <text>ATP + protein L-histidine = ADP + protein N-phospho-L-histidine.</text>
        <dbReference type="EC" id="2.7.13.3"/>
    </reaction>
</comment>
<comment type="caution">
    <text evidence="8">The sequence shown here is derived from an EMBL/GenBank/DDBJ whole genome shotgun (WGS) entry which is preliminary data.</text>
</comment>
<dbReference type="PANTHER" id="PTHR43047:SF72">
    <property type="entry name" value="OSMOSENSING HISTIDINE PROTEIN KINASE SLN1"/>
    <property type="match status" value="1"/>
</dbReference>
<name>A0A369A0T1_9FLAO</name>
<dbReference type="Gene3D" id="1.25.40.10">
    <property type="entry name" value="Tetratricopeptide repeat domain"/>
    <property type="match status" value="1"/>
</dbReference>
<keyword evidence="5 8" id="KW-0418">Kinase</keyword>
<evidence type="ECO:0000256" key="6">
    <source>
        <dbReference type="SAM" id="Phobius"/>
    </source>
</evidence>
<dbReference type="PRINTS" id="PR00344">
    <property type="entry name" value="BCTRLSENSOR"/>
</dbReference>
<dbReference type="PROSITE" id="PS50109">
    <property type="entry name" value="HIS_KIN"/>
    <property type="match status" value="1"/>
</dbReference>
<dbReference type="EC" id="2.7.13.3" evidence="2"/>
<keyword evidence="9" id="KW-1185">Reference proteome</keyword>
<dbReference type="CDD" id="cd00082">
    <property type="entry name" value="HisKA"/>
    <property type="match status" value="1"/>
</dbReference>
<dbReference type="InterPro" id="IPR004358">
    <property type="entry name" value="Sig_transdc_His_kin-like_C"/>
</dbReference>
<dbReference type="RefSeq" id="WP_114366585.1">
    <property type="nucleotide sequence ID" value="NZ_BHZF01000007.1"/>
</dbReference>
<evidence type="ECO:0000313" key="8">
    <source>
        <dbReference type="EMBL" id="RCX01084.1"/>
    </source>
</evidence>
<evidence type="ECO:0000259" key="7">
    <source>
        <dbReference type="PROSITE" id="PS50109"/>
    </source>
</evidence>
<evidence type="ECO:0000256" key="4">
    <source>
        <dbReference type="ARBA" id="ARBA00022679"/>
    </source>
</evidence>
<dbReference type="AlphaFoldDB" id="A0A369A0T1"/>
<dbReference type="InterPro" id="IPR003661">
    <property type="entry name" value="HisK_dim/P_dom"/>
</dbReference>
<keyword evidence="6" id="KW-0812">Transmembrane</keyword>
<dbReference type="Gene3D" id="1.10.287.130">
    <property type="match status" value="1"/>
</dbReference>
<dbReference type="InterPro" id="IPR005467">
    <property type="entry name" value="His_kinase_dom"/>
</dbReference>
<accession>A0A369A0T1</accession>
<dbReference type="Gene3D" id="3.30.565.10">
    <property type="entry name" value="Histidine kinase-like ATPase, C-terminal domain"/>
    <property type="match status" value="1"/>
</dbReference>
<dbReference type="SUPFAM" id="SSF55874">
    <property type="entry name" value="ATPase domain of HSP90 chaperone/DNA topoisomerase II/histidine kinase"/>
    <property type="match status" value="1"/>
</dbReference>
<evidence type="ECO:0000256" key="2">
    <source>
        <dbReference type="ARBA" id="ARBA00012438"/>
    </source>
</evidence>
<dbReference type="GO" id="GO:0009927">
    <property type="term" value="F:histidine phosphotransfer kinase activity"/>
    <property type="evidence" value="ECO:0007669"/>
    <property type="project" value="TreeGrafter"/>
</dbReference>
<feature type="transmembrane region" description="Helical" evidence="6">
    <location>
        <begin position="418"/>
        <end position="437"/>
    </location>
</feature>
<proteinExistence type="predicted"/>
<dbReference type="CDD" id="cd00075">
    <property type="entry name" value="HATPase"/>
    <property type="match status" value="1"/>
</dbReference>
<gene>
    <name evidence="8" type="ORF">DES35_10910</name>
</gene>
<evidence type="ECO:0000313" key="9">
    <source>
        <dbReference type="Proteomes" id="UP000253517"/>
    </source>
</evidence>
<reference evidence="8 9" key="1">
    <citation type="submission" date="2018-07" db="EMBL/GenBank/DDBJ databases">
        <title>Genomic Encyclopedia of Type Strains, Phase IV (KMG-IV): sequencing the most valuable type-strain genomes for metagenomic binning, comparative biology and taxonomic classification.</title>
        <authorList>
            <person name="Goeker M."/>
        </authorList>
    </citation>
    <scope>NUCLEOTIDE SEQUENCE [LARGE SCALE GENOMIC DNA]</scope>
    <source>
        <strain evidence="8 9">DSM 21410</strain>
    </source>
</reference>
<protein>
    <recommendedName>
        <fullName evidence="2">histidine kinase</fullName>
        <ecNumber evidence="2">2.7.13.3</ecNumber>
    </recommendedName>
</protein>
<dbReference type="InterPro" id="IPR036097">
    <property type="entry name" value="HisK_dim/P_sf"/>
</dbReference>
<dbReference type="SMART" id="SM00387">
    <property type="entry name" value="HATPase_c"/>
    <property type="match status" value="1"/>
</dbReference>
<dbReference type="Pfam" id="PF02518">
    <property type="entry name" value="HATPase_c"/>
    <property type="match status" value="1"/>
</dbReference>
<dbReference type="InterPro" id="IPR003594">
    <property type="entry name" value="HATPase_dom"/>
</dbReference>
<dbReference type="GO" id="GO:0000155">
    <property type="term" value="F:phosphorelay sensor kinase activity"/>
    <property type="evidence" value="ECO:0007669"/>
    <property type="project" value="InterPro"/>
</dbReference>
<evidence type="ECO:0000256" key="5">
    <source>
        <dbReference type="ARBA" id="ARBA00022777"/>
    </source>
</evidence>
<dbReference type="InterPro" id="IPR036890">
    <property type="entry name" value="HATPase_C_sf"/>
</dbReference>
<dbReference type="InterPro" id="IPR011990">
    <property type="entry name" value="TPR-like_helical_dom_sf"/>
</dbReference>
<keyword evidence="4" id="KW-0808">Transferase</keyword>
<dbReference type="SUPFAM" id="SSF47384">
    <property type="entry name" value="Homodimeric domain of signal transducing histidine kinase"/>
    <property type="match status" value="1"/>
</dbReference>
<dbReference type="Proteomes" id="UP000253517">
    <property type="component" value="Unassembled WGS sequence"/>
</dbReference>
<dbReference type="FunFam" id="3.30.565.10:FF:000006">
    <property type="entry name" value="Sensor histidine kinase WalK"/>
    <property type="match status" value="1"/>
</dbReference>
<dbReference type="EMBL" id="QPJS01000009">
    <property type="protein sequence ID" value="RCX01084.1"/>
    <property type="molecule type" value="Genomic_DNA"/>
</dbReference>
<sequence>MKHFLNYSIVFTFITIFLFHYTSAQYRLSDNDSVNSYLIHKIEFLRSYGTAEQIDVFIDELYSKKESKYENNILLIVNILKSRNAVLNNNFQEVFEIIRHNSEIKSSNHYLNTQKNLLEGLYYLLADSVEKAVDVFFRSAYFEGVHDTDFLFLSNYYVAQILYKQENYFKARDFFHRALVYAFFIKNFNKDNVYLFNRLQELFSNIALCYLKTDDLPMARYYFQSCKEYINKSRDILILNKQNYEPLIYNQLVNFLYESMGVLKGNMGNLYVKSGLVNEGLEYLKESIQINEKIGFDQRDAFITAGHLIVSYFENDKPDSALMYMDLYFDKIIEFSLHKSIADISFYSMKYYLDENLEKSKYFLKLYEKSKKSNQTIKRGKSFFENYVDLLDAKYNLIFENEKLKQEKILQREKYIKLIYIVIIFILFFVLLLYFYFNVKLKNRNIVIEGYNKELNNINEKLNEVNLQKSGIMSMVAHDLRGPINSITSLNELRRDNLISSNEFNLYLIKLVENANSVIQDIIDFVKSEKKLEDKMFSNICVKEIIETTILEMQSLYTSKKIMVETSIEEIYINSDQVLFKRLFHNIFSNAIKFSNENTKITIAAFKDNEKLILKITDQGIGMSDEMLKILFEPFTRASRVGTANEPTHGLGMSIVKKIVELHGGTIKVESKIDFGTTIEIQLPIY</sequence>
<evidence type="ECO:0000256" key="1">
    <source>
        <dbReference type="ARBA" id="ARBA00000085"/>
    </source>
</evidence>
<dbReference type="GO" id="GO:0005886">
    <property type="term" value="C:plasma membrane"/>
    <property type="evidence" value="ECO:0007669"/>
    <property type="project" value="TreeGrafter"/>
</dbReference>
<keyword evidence="3" id="KW-0597">Phosphoprotein</keyword>